<dbReference type="Pfam" id="PF19692">
    <property type="entry name" value="DUF6193"/>
    <property type="match status" value="1"/>
</dbReference>
<evidence type="ECO:0000313" key="1">
    <source>
        <dbReference type="EMBL" id="RCS44744.1"/>
    </source>
</evidence>
<proteinExistence type="predicted"/>
<evidence type="ECO:0000313" key="2">
    <source>
        <dbReference type="Proteomes" id="UP000253562"/>
    </source>
</evidence>
<name>A0A368KNF3_9BACT</name>
<dbReference type="Proteomes" id="UP000253562">
    <property type="component" value="Unassembled WGS sequence"/>
</dbReference>
<comment type="caution">
    <text evidence="1">The sequence shown here is derived from an EMBL/GenBank/DDBJ whole genome shotgun (WGS) entry which is preliminary data.</text>
</comment>
<organism evidence="1 2">
    <name type="scientific">Bremerella cremea</name>
    <dbReference type="NCBI Taxonomy" id="1031537"/>
    <lineage>
        <taxon>Bacteria</taxon>
        <taxon>Pseudomonadati</taxon>
        <taxon>Planctomycetota</taxon>
        <taxon>Planctomycetia</taxon>
        <taxon>Pirellulales</taxon>
        <taxon>Pirellulaceae</taxon>
        <taxon>Bremerella</taxon>
    </lineage>
</organism>
<dbReference type="InterPro" id="IPR045682">
    <property type="entry name" value="DUF6193"/>
</dbReference>
<reference evidence="1 2" key="1">
    <citation type="submission" date="2018-07" db="EMBL/GenBank/DDBJ databases">
        <title>Comparative genomes isolates from brazilian mangrove.</title>
        <authorList>
            <person name="De Araujo J.E."/>
            <person name="Taketani R.G."/>
            <person name="Silva M.C.P."/>
            <person name="Lourenco M.V."/>
            <person name="Oliveira V.M."/>
            <person name="Andreote F.D."/>
        </authorList>
    </citation>
    <scope>NUCLEOTIDE SEQUENCE [LARGE SCALE GENOMIC DNA]</scope>
    <source>
        <strain evidence="1 2">HEX PRIS-MGV</strain>
    </source>
</reference>
<dbReference type="AlphaFoldDB" id="A0A368KNF3"/>
<protein>
    <submittedName>
        <fullName evidence="1">Uncharacterized protein</fullName>
    </submittedName>
</protein>
<gene>
    <name evidence="1" type="ORF">DTL42_17655</name>
</gene>
<dbReference type="RefSeq" id="WP_114370393.1">
    <property type="nucleotide sequence ID" value="NZ_QPEX01000034.1"/>
</dbReference>
<dbReference type="OrthoDB" id="279190at2"/>
<accession>A0A368KNF3</accession>
<dbReference type="EMBL" id="QPEX01000034">
    <property type="protein sequence ID" value="RCS44744.1"/>
    <property type="molecule type" value="Genomic_DNA"/>
</dbReference>
<sequence>MSDPDLYPDLRKAGGLSAAFNVALSALESRLTAKDLPEDIRFVNYARIAADDRFSQVYIAAEERLFLIDFWRAGVQYANAQTDSLALSARLIDSWVGKACSLDELCKLPAIRLRPGAKAFDAGNEVNFAWERYLSDDDDLPELRELFRLAAAVPKLRQLFPFTSLHRLCFSRCTGYPYVCDLPYLCPCEDGTYEARDAKNRLLYKGTAAEAVQAATAILPADCGPARPGTADDYTAT</sequence>